<evidence type="ECO:0000256" key="5">
    <source>
        <dbReference type="ARBA" id="ARBA00023212"/>
    </source>
</evidence>
<organism evidence="15">
    <name type="scientific">Nippostrongylus brasiliensis</name>
    <name type="common">Rat hookworm</name>
    <dbReference type="NCBI Taxonomy" id="27835"/>
    <lineage>
        <taxon>Eukaryota</taxon>
        <taxon>Metazoa</taxon>
        <taxon>Ecdysozoa</taxon>
        <taxon>Nematoda</taxon>
        <taxon>Chromadorea</taxon>
        <taxon>Rhabditida</taxon>
        <taxon>Rhabditina</taxon>
        <taxon>Rhabditomorpha</taxon>
        <taxon>Strongyloidea</taxon>
        <taxon>Heligmosomidae</taxon>
        <taxon>Nippostrongylus</taxon>
    </lineage>
</organism>
<evidence type="ECO:0000313" key="15">
    <source>
        <dbReference type="WBParaSite" id="NBR_0001788001-mRNA-1"/>
    </source>
</evidence>
<feature type="domain" description="BBS2 GAE" evidence="9">
    <location>
        <begin position="373"/>
        <end position="460"/>
    </location>
</feature>
<dbReference type="Pfam" id="PF14781">
    <property type="entry name" value="BBS2_N"/>
    <property type="match status" value="1"/>
</dbReference>
<sequence length="714" mass="80717">MSDEAEQETNFKDEFELSSAFSFSLNQRILPNGATSARIEPDTKETLVAVTASNKIVLRNNESSLHIPDKIKCITTVPFGDGYDYIVVGTESQVLVYDFHQNSTVFRRDVPDGVQCFAVGKMGEIDRMILCGGNCAIWGFDENGKDVYWTVTGDAVTTMCFSDFDADGEMELIIGSPDSELRVFKNDLMRAEILETDAVVVLQAIDRTRFGYALANGTVGVYHQDQRLWRIKSKSIITAILPYPNEDMISCVWNSGKIDVRSISESGEIACRDSSLTGQNIVAAFTSVMNNEKAPELVVITAEGRVHGFTNTKPKEIVDRTQETLHLFGQKKHNLLVELSNFEQEEQLTEAEKIKDFRIPIGTTVECKLFVSKSDRTLYLVLEASHEVCIRGVIAFAEGLFEGESFIWIPQLIEGNGDRVQIPIITEKDMANEIHIRTFLGPQESNKLSVFETALSIPRFARFCVLHSDEPFDVPKSFVEVVIKIRNQRLLDWVMDSFLIDIDFPADPEEDKMEIRFLGLASKKDQPLSITHYQADGKTIIYHDNMETAGNIVQSLCDYFAIESLEAQAEFPERFAEVEQICGELDSMYDVRDRLTTDLTEKQTMLMEVIVRAEDAVAIDDLDLIRKYYTRLRHMDRAVRQAFQLRANNHERFVQSLRRLHKIIEQASKLRLKNNLIKARSVETGLTAAAGNNPGHSLRPTQTLLCCYRSNDEG</sequence>
<dbReference type="InterPro" id="IPR055379">
    <property type="entry name" value="BBS2_pf_dom"/>
</dbReference>
<keyword evidence="14" id="KW-1185">Reference proteome</keyword>
<evidence type="ECO:0000256" key="7">
    <source>
        <dbReference type="PIRNR" id="PIRNR013684"/>
    </source>
</evidence>
<dbReference type="GO" id="GO:1905515">
    <property type="term" value="P:non-motile cilium assembly"/>
    <property type="evidence" value="ECO:0007669"/>
    <property type="project" value="InterPro"/>
</dbReference>
<dbReference type="GO" id="GO:0043005">
    <property type="term" value="C:neuron projection"/>
    <property type="evidence" value="ECO:0007669"/>
    <property type="project" value="TreeGrafter"/>
</dbReference>
<dbReference type="Pfam" id="PF23350">
    <property type="entry name" value="BBS2_pf"/>
    <property type="match status" value="1"/>
</dbReference>
<dbReference type="GO" id="GO:0016020">
    <property type="term" value="C:membrane"/>
    <property type="evidence" value="ECO:0007669"/>
    <property type="project" value="TreeGrafter"/>
</dbReference>
<reference evidence="15" key="1">
    <citation type="submission" date="2017-02" db="UniProtKB">
        <authorList>
            <consortium name="WormBaseParasite"/>
        </authorList>
    </citation>
    <scope>IDENTIFICATION</scope>
</reference>
<dbReference type="InterPro" id="IPR055380">
    <property type="entry name" value="BBS2_hp_dom"/>
</dbReference>
<evidence type="ECO:0000256" key="2">
    <source>
        <dbReference type="ARBA" id="ARBA00004245"/>
    </source>
</evidence>
<dbReference type="InterPro" id="IPR036322">
    <property type="entry name" value="WD40_repeat_dom_sf"/>
</dbReference>
<dbReference type="PANTHER" id="PTHR32465:SF0">
    <property type="entry name" value="BARDET-BIEDL SYNDROME 2 PROTEIN"/>
    <property type="match status" value="1"/>
</dbReference>
<feature type="domain" description="BBS2 hairpin" evidence="12">
    <location>
        <begin position="572"/>
        <end position="669"/>
    </location>
</feature>
<name>A0A0N4YLA9_NIPBR</name>
<evidence type="ECO:0000259" key="10">
    <source>
        <dbReference type="Pfam" id="PF14783"/>
    </source>
</evidence>
<evidence type="ECO:0000256" key="3">
    <source>
        <dbReference type="ARBA" id="ARBA00022490"/>
    </source>
</evidence>
<evidence type="ECO:0000256" key="4">
    <source>
        <dbReference type="ARBA" id="ARBA00023069"/>
    </source>
</evidence>
<comment type="subcellular location">
    <subcellularLocation>
        <location evidence="1">Cell projection</location>
        <location evidence="1">Cilium</location>
    </subcellularLocation>
    <subcellularLocation>
        <location evidence="2">Cytoplasm</location>
        <location evidence="2">Cytoskeleton</location>
    </subcellularLocation>
</comment>
<evidence type="ECO:0000256" key="1">
    <source>
        <dbReference type="ARBA" id="ARBA00004138"/>
    </source>
</evidence>
<dbReference type="InterPro" id="IPR029333">
    <property type="entry name" value="BBS2_GAE_dom"/>
</dbReference>
<evidence type="ECO:0000259" key="8">
    <source>
        <dbReference type="Pfam" id="PF14781"/>
    </source>
</evidence>
<feature type="domain" description="BBS2 platform" evidence="11">
    <location>
        <begin position="471"/>
        <end position="560"/>
    </location>
</feature>
<dbReference type="InterPro" id="IPR029429">
    <property type="entry name" value="BBS2_Mid"/>
</dbReference>
<dbReference type="PIRSF" id="PIRSF013684">
    <property type="entry name" value="BBS2"/>
    <property type="match status" value="1"/>
</dbReference>
<dbReference type="PANTHER" id="PTHR32465">
    <property type="entry name" value="BARDET-BIEDL SYNDROME 2 PROTEIN"/>
    <property type="match status" value="1"/>
</dbReference>
<dbReference type="GO" id="GO:0031514">
    <property type="term" value="C:motile cilium"/>
    <property type="evidence" value="ECO:0007669"/>
    <property type="project" value="TreeGrafter"/>
</dbReference>
<dbReference type="EMBL" id="UYSL01023034">
    <property type="protein sequence ID" value="VDL81601.1"/>
    <property type="molecule type" value="Genomic_DNA"/>
</dbReference>
<evidence type="ECO:0000259" key="12">
    <source>
        <dbReference type="Pfam" id="PF23353"/>
    </source>
</evidence>
<protein>
    <recommendedName>
        <fullName evidence="7">Bardet-Biedl syndrome 2 protein homolog</fullName>
    </recommendedName>
</protein>
<dbReference type="Proteomes" id="UP000271162">
    <property type="component" value="Unassembled WGS sequence"/>
</dbReference>
<keyword evidence="3 7" id="KW-0963">Cytoplasm</keyword>
<dbReference type="InterPro" id="IPR029430">
    <property type="entry name" value="BBS2_N"/>
</dbReference>
<keyword evidence="6 7" id="KW-0966">Cell projection</keyword>
<proteinExistence type="predicted"/>
<dbReference type="OMA" id="MSDGANC"/>
<evidence type="ECO:0000313" key="14">
    <source>
        <dbReference type="Proteomes" id="UP000271162"/>
    </source>
</evidence>
<feature type="domain" description="Ciliary BBSome complex subunit 2 middle region" evidence="10">
    <location>
        <begin position="158"/>
        <end position="261"/>
    </location>
</feature>
<dbReference type="Pfam" id="PF23353">
    <property type="entry name" value="BBS2_hp"/>
    <property type="match status" value="1"/>
</dbReference>
<evidence type="ECO:0000256" key="6">
    <source>
        <dbReference type="ARBA" id="ARBA00023273"/>
    </source>
</evidence>
<dbReference type="AlphaFoldDB" id="A0A0N4YLA9"/>
<evidence type="ECO:0000313" key="13">
    <source>
        <dbReference type="EMBL" id="VDL81601.1"/>
    </source>
</evidence>
<dbReference type="SUPFAM" id="SSF50978">
    <property type="entry name" value="WD40 repeat-like"/>
    <property type="match status" value="1"/>
</dbReference>
<dbReference type="Gene3D" id="2.130.10.10">
    <property type="entry name" value="YVTN repeat-like/Quinoprotein amine dehydrogenase"/>
    <property type="match status" value="1"/>
</dbReference>
<keyword evidence="5 7" id="KW-0206">Cytoskeleton</keyword>
<feature type="domain" description="Ciliary BBSome complex subunit 2 N-terminal" evidence="8">
    <location>
        <begin position="59"/>
        <end position="120"/>
    </location>
</feature>
<evidence type="ECO:0000259" key="11">
    <source>
        <dbReference type="Pfam" id="PF23350"/>
    </source>
</evidence>
<dbReference type="Pfam" id="PF14782">
    <property type="entry name" value="BBS2_GAE"/>
    <property type="match status" value="1"/>
</dbReference>
<dbReference type="InterPro" id="IPR016616">
    <property type="entry name" value="Bardet-Biedl_syndrome_2_prot"/>
</dbReference>
<accession>A0A0N4YLA9</accession>
<dbReference type="Pfam" id="PF14783">
    <property type="entry name" value="BBS2_Mid"/>
    <property type="match status" value="1"/>
</dbReference>
<keyword evidence="4 7" id="KW-0969">Cilium</keyword>
<dbReference type="InterPro" id="IPR015943">
    <property type="entry name" value="WD40/YVTN_repeat-like_dom_sf"/>
</dbReference>
<reference evidence="13 14" key="2">
    <citation type="submission" date="2018-11" db="EMBL/GenBank/DDBJ databases">
        <authorList>
            <consortium name="Pathogen Informatics"/>
        </authorList>
    </citation>
    <scope>NUCLEOTIDE SEQUENCE [LARGE SCALE GENOMIC DNA]</scope>
</reference>
<gene>
    <name evidence="13" type="ORF">NBR_LOCUS17881</name>
</gene>
<evidence type="ECO:0000259" key="9">
    <source>
        <dbReference type="Pfam" id="PF14782"/>
    </source>
</evidence>
<dbReference type="GO" id="GO:0034464">
    <property type="term" value="C:BBSome"/>
    <property type="evidence" value="ECO:0007669"/>
    <property type="project" value="UniProtKB-UniRule"/>
</dbReference>
<dbReference type="STRING" id="27835.A0A0N4YLA9"/>
<dbReference type="GO" id="GO:0036064">
    <property type="term" value="C:ciliary basal body"/>
    <property type="evidence" value="ECO:0007669"/>
    <property type="project" value="TreeGrafter"/>
</dbReference>
<dbReference type="WBParaSite" id="NBR_0001788001-mRNA-1">
    <property type="protein sequence ID" value="NBR_0001788001-mRNA-1"/>
    <property type="gene ID" value="NBR_0001788001"/>
</dbReference>